<sequence>MKYYIYMDMLTQSIADPKDCSSFIHHLPKNITIRESSPLNISIIEIRLNATAAPSFINDIYYYIHPDCLSNHFKSVQEGNKWSLFLQKAIDVEYIYLVEDSIVNGTVIDEDDNGPIFANTKSTNCTISGYSANSYREYTGQLETSPGGIEAADGDVTGNNVTYSFLYGMLKFDFCLDKESDVLVENILYSNDGEEDILTVLMNWEEIGTFRTHSRSQGGKAWTDYVSTGRIGRIRRLPAGQHSLVLMLTQSDKFGVEIDKVTVKIGEESIQKQVFLCNVFCFDDINYEHLKGRDYVRSARLEQKSEPTQCAEIDNIKIPFYHNSLQSYEIRAMHPKYKAYANVRDPDWTNCDMAIERLWRFDNITYKVNKEEKKRKGYAILTFSQEVNSYVIVVFFALRGPRQGSPDSEIGSILTVELQDSLSEPIELGFNYLGRKEEYTDPVYHTFRPGALNFSLAIPDFTWSGGPSNAIKILIPKNLSDTLDIKTINLRKRPQKEEQSFNFHDNGDTIIEGVDVDFWWQYNKNMTVKIDDKVFPNADYIRLYQKLPWTNGQYGQTLVIYQDGMVRLLPLTPPGVDWIPFGSSVLIGESNPRQPRPSASIKSIDIDVKKMSMKIVYENGNTATLHIRSSFSETILTVSDVTYKNRQKYPFLTFMSMWVTDGNADVDHVSVNGNIAHRVTDWRKLFGTSFVFYRKCLSKHNTLSPDIRVELLK</sequence>
<organism evidence="1">
    <name type="scientific">Magallana gigas</name>
    <name type="common">Pacific oyster</name>
    <name type="synonym">Crassostrea gigas</name>
    <dbReference type="NCBI Taxonomy" id="29159"/>
    <lineage>
        <taxon>Eukaryota</taxon>
        <taxon>Metazoa</taxon>
        <taxon>Spiralia</taxon>
        <taxon>Lophotrochozoa</taxon>
        <taxon>Mollusca</taxon>
        <taxon>Bivalvia</taxon>
        <taxon>Autobranchia</taxon>
        <taxon>Pteriomorphia</taxon>
        <taxon>Ostreida</taxon>
        <taxon>Ostreoidea</taxon>
        <taxon>Ostreidae</taxon>
        <taxon>Magallana</taxon>
    </lineage>
</organism>
<name>K1Q6N1_MAGGI</name>
<accession>K1Q6N1</accession>
<gene>
    <name evidence="1" type="ORF">CGI_10019858</name>
</gene>
<protein>
    <submittedName>
        <fullName evidence="1">Uncharacterized protein</fullName>
    </submittedName>
</protein>
<dbReference type="AlphaFoldDB" id="K1Q6N1"/>
<dbReference type="InParanoid" id="K1Q6N1"/>
<dbReference type="EMBL" id="JH816673">
    <property type="protein sequence ID" value="EKC26939.1"/>
    <property type="molecule type" value="Genomic_DNA"/>
</dbReference>
<proteinExistence type="predicted"/>
<dbReference type="HOGENOM" id="CLU_429787_0_0_1"/>
<reference evidence="1" key="1">
    <citation type="journal article" date="2012" name="Nature">
        <title>The oyster genome reveals stress adaptation and complexity of shell formation.</title>
        <authorList>
            <person name="Zhang G."/>
            <person name="Fang X."/>
            <person name="Guo X."/>
            <person name="Li L."/>
            <person name="Luo R."/>
            <person name="Xu F."/>
            <person name="Yang P."/>
            <person name="Zhang L."/>
            <person name="Wang X."/>
            <person name="Qi H."/>
            <person name="Xiong Z."/>
            <person name="Que H."/>
            <person name="Xie Y."/>
            <person name="Holland P.W."/>
            <person name="Paps J."/>
            <person name="Zhu Y."/>
            <person name="Wu F."/>
            <person name="Chen Y."/>
            <person name="Wang J."/>
            <person name="Peng C."/>
            <person name="Meng J."/>
            <person name="Yang L."/>
            <person name="Liu J."/>
            <person name="Wen B."/>
            <person name="Zhang N."/>
            <person name="Huang Z."/>
            <person name="Zhu Q."/>
            <person name="Feng Y."/>
            <person name="Mount A."/>
            <person name="Hedgecock D."/>
            <person name="Xu Z."/>
            <person name="Liu Y."/>
            <person name="Domazet-Loso T."/>
            <person name="Du Y."/>
            <person name="Sun X."/>
            <person name="Zhang S."/>
            <person name="Liu B."/>
            <person name="Cheng P."/>
            <person name="Jiang X."/>
            <person name="Li J."/>
            <person name="Fan D."/>
            <person name="Wang W."/>
            <person name="Fu W."/>
            <person name="Wang T."/>
            <person name="Wang B."/>
            <person name="Zhang J."/>
            <person name="Peng Z."/>
            <person name="Li Y."/>
            <person name="Li N."/>
            <person name="Wang J."/>
            <person name="Chen M."/>
            <person name="He Y."/>
            <person name="Tan F."/>
            <person name="Song X."/>
            <person name="Zheng Q."/>
            <person name="Huang R."/>
            <person name="Yang H."/>
            <person name="Du X."/>
            <person name="Chen L."/>
            <person name="Yang M."/>
            <person name="Gaffney P.M."/>
            <person name="Wang S."/>
            <person name="Luo L."/>
            <person name="She Z."/>
            <person name="Ming Y."/>
            <person name="Huang W."/>
            <person name="Zhang S."/>
            <person name="Huang B."/>
            <person name="Zhang Y."/>
            <person name="Qu T."/>
            <person name="Ni P."/>
            <person name="Miao G."/>
            <person name="Wang J."/>
            <person name="Wang Q."/>
            <person name="Steinberg C.E."/>
            <person name="Wang H."/>
            <person name="Li N."/>
            <person name="Qian L."/>
            <person name="Zhang G."/>
            <person name="Li Y."/>
            <person name="Yang H."/>
            <person name="Liu X."/>
            <person name="Wang J."/>
            <person name="Yin Y."/>
            <person name="Wang J."/>
        </authorList>
    </citation>
    <scope>NUCLEOTIDE SEQUENCE [LARGE SCALE GENOMIC DNA]</scope>
    <source>
        <strain evidence="1">05x7-T-G4-1.051#20</strain>
    </source>
</reference>
<evidence type="ECO:0000313" key="1">
    <source>
        <dbReference type="EMBL" id="EKC26939.1"/>
    </source>
</evidence>